<proteinExistence type="predicted"/>
<dbReference type="EMBL" id="NKCL01000127">
    <property type="protein sequence ID" value="RSL81198.1"/>
    <property type="molecule type" value="Genomic_DNA"/>
</dbReference>
<reference evidence="2 3" key="1">
    <citation type="submission" date="2017-06" db="EMBL/GenBank/DDBJ databases">
        <title>Comparative genomic analysis of Ambrosia Fusariam Clade fungi.</title>
        <authorList>
            <person name="Stajich J.E."/>
            <person name="Carrillo J."/>
            <person name="Kijimoto T."/>
            <person name="Eskalen A."/>
            <person name="O'Donnell K."/>
            <person name="Kasson M."/>
        </authorList>
    </citation>
    <scope>NUCLEOTIDE SEQUENCE [LARGE SCALE GENOMIC DNA]</scope>
    <source>
        <strain evidence="2 3">NRRL62606</strain>
    </source>
</reference>
<dbReference type="AlphaFoldDB" id="A0A428RUH9"/>
<feature type="region of interest" description="Disordered" evidence="1">
    <location>
        <begin position="1"/>
        <end position="100"/>
    </location>
</feature>
<evidence type="ECO:0000256" key="1">
    <source>
        <dbReference type="SAM" id="MobiDB-lite"/>
    </source>
</evidence>
<evidence type="ECO:0000313" key="2">
    <source>
        <dbReference type="EMBL" id="RSL81198.1"/>
    </source>
</evidence>
<comment type="caution">
    <text evidence="2">The sequence shown here is derived from an EMBL/GenBank/DDBJ whole genome shotgun (WGS) entry which is preliminary data.</text>
</comment>
<feature type="compositionally biased region" description="Basic and acidic residues" evidence="1">
    <location>
        <begin position="41"/>
        <end position="58"/>
    </location>
</feature>
<sequence>MPAKLTLKNLDCRMDAKQDTSGTPQTNVYDKEFPPLGAERQGGKDKARNKSLPDKREPPLSQKKLKALSKSMQGRPEGPEGEEDNLDLYCPTKSSNLNSLPWELRTRPKQVWPRQIKASNKFAESQATIKANDKGKHGETSSVGDGPRDSLDVMAHQASLAKKP</sequence>
<keyword evidence="3" id="KW-1185">Reference proteome</keyword>
<feature type="region of interest" description="Disordered" evidence="1">
    <location>
        <begin position="122"/>
        <end position="164"/>
    </location>
</feature>
<dbReference type="Proteomes" id="UP000287972">
    <property type="component" value="Unassembled WGS sequence"/>
</dbReference>
<organism evidence="2 3">
    <name type="scientific">Fusarium floridanum</name>
    <dbReference type="NCBI Taxonomy" id="1325733"/>
    <lineage>
        <taxon>Eukaryota</taxon>
        <taxon>Fungi</taxon>
        <taxon>Dikarya</taxon>
        <taxon>Ascomycota</taxon>
        <taxon>Pezizomycotina</taxon>
        <taxon>Sordariomycetes</taxon>
        <taxon>Hypocreomycetidae</taxon>
        <taxon>Hypocreales</taxon>
        <taxon>Nectriaceae</taxon>
        <taxon>Fusarium</taxon>
        <taxon>Fusarium solani species complex</taxon>
    </lineage>
</organism>
<feature type="compositionally biased region" description="Polar residues" evidence="1">
    <location>
        <begin position="19"/>
        <end position="28"/>
    </location>
</feature>
<name>A0A428RUH9_9HYPO</name>
<gene>
    <name evidence="2" type="ORF">CEP51_006005</name>
</gene>
<protein>
    <submittedName>
        <fullName evidence="2">Uncharacterized protein</fullName>
    </submittedName>
</protein>
<evidence type="ECO:0000313" key="3">
    <source>
        <dbReference type="Proteomes" id="UP000287972"/>
    </source>
</evidence>
<accession>A0A428RUH9</accession>